<accession>A0A8S5NUX9</accession>
<reference evidence="1" key="1">
    <citation type="journal article" date="2021" name="Proc. Natl. Acad. Sci. U.S.A.">
        <title>A Catalog of Tens of Thousands of Viruses from Human Metagenomes Reveals Hidden Associations with Chronic Diseases.</title>
        <authorList>
            <person name="Tisza M.J."/>
            <person name="Buck C.B."/>
        </authorList>
    </citation>
    <scope>NUCLEOTIDE SEQUENCE</scope>
    <source>
        <strain evidence="1">CtTnV63</strain>
    </source>
</reference>
<proteinExistence type="predicted"/>
<organism evidence="1">
    <name type="scientific">Siphoviridae sp. ctTnV63</name>
    <dbReference type="NCBI Taxonomy" id="2825523"/>
    <lineage>
        <taxon>Viruses</taxon>
        <taxon>Duplodnaviria</taxon>
        <taxon>Heunggongvirae</taxon>
        <taxon>Uroviricota</taxon>
        <taxon>Caudoviricetes</taxon>
    </lineage>
</organism>
<name>A0A8S5NUX9_9CAUD</name>
<protein>
    <submittedName>
        <fullName evidence="1">Terminase large subunit</fullName>
    </submittedName>
</protein>
<sequence length="81" mass="9839">MSPEARNEYLKPYIYTTILKQEMMNLKQENEGVNIKLNRCSSRIGKDKFSSLIYALYYIKKEEEQKKKKRKFKAADWMFFN</sequence>
<evidence type="ECO:0000313" key="1">
    <source>
        <dbReference type="EMBL" id="DAD98542.1"/>
    </source>
</evidence>
<dbReference type="EMBL" id="BK015264">
    <property type="protein sequence ID" value="DAD98542.1"/>
    <property type="molecule type" value="Genomic_DNA"/>
</dbReference>